<evidence type="ECO:0000256" key="1">
    <source>
        <dbReference type="SAM" id="SignalP"/>
    </source>
</evidence>
<gene>
    <name evidence="3" type="ORF">IAD06_08545</name>
</gene>
<evidence type="ECO:0000313" key="3">
    <source>
        <dbReference type="EMBL" id="HIT40065.1"/>
    </source>
</evidence>
<feature type="domain" description="Arabinosidase BT-3657-like N-terminal" evidence="2">
    <location>
        <begin position="14"/>
        <end position="174"/>
    </location>
</feature>
<keyword evidence="1" id="KW-0732">Signal</keyword>
<dbReference type="CDD" id="cd08983">
    <property type="entry name" value="GH43_Bt3655-like"/>
    <property type="match status" value="1"/>
</dbReference>
<reference evidence="3" key="1">
    <citation type="submission" date="2020-10" db="EMBL/GenBank/DDBJ databases">
        <authorList>
            <person name="Gilroy R."/>
        </authorList>
    </citation>
    <scope>NUCLEOTIDE SEQUENCE</scope>
    <source>
        <strain evidence="3">21143</strain>
    </source>
</reference>
<name>A0A9D1GFI6_9BACT</name>
<organism evidence="3 4">
    <name type="scientific">Candidatus Caccoplasma intestinavium</name>
    <dbReference type="NCBI Taxonomy" id="2840716"/>
    <lineage>
        <taxon>Bacteria</taxon>
        <taxon>Pseudomonadati</taxon>
        <taxon>Bacteroidota</taxon>
        <taxon>Bacteroidia</taxon>
        <taxon>Bacteroidales</taxon>
        <taxon>Bacteroidaceae</taxon>
        <taxon>Bacteroidaceae incertae sedis</taxon>
        <taxon>Candidatus Caccoplasma</taxon>
    </lineage>
</organism>
<accession>A0A9D1GFI6</accession>
<dbReference type="InterPro" id="IPR050727">
    <property type="entry name" value="GH43_arabinanases"/>
</dbReference>
<dbReference type="PANTHER" id="PTHR43301:SF3">
    <property type="entry name" value="ARABINAN ENDO-1,5-ALPHA-L-ARABINOSIDASE A-RELATED"/>
    <property type="match status" value="1"/>
</dbReference>
<proteinExistence type="predicted"/>
<comment type="caution">
    <text evidence="3">The sequence shown here is derived from an EMBL/GenBank/DDBJ whole genome shotgun (WGS) entry which is preliminary data.</text>
</comment>
<dbReference type="Pfam" id="PF22847">
    <property type="entry name" value="BT_3657-like_N"/>
    <property type="match status" value="1"/>
</dbReference>
<evidence type="ECO:0000313" key="4">
    <source>
        <dbReference type="Proteomes" id="UP000886722"/>
    </source>
</evidence>
<dbReference type="Gene3D" id="2.115.10.20">
    <property type="entry name" value="Glycosyl hydrolase domain, family 43"/>
    <property type="match status" value="2"/>
</dbReference>
<sequence length="325" mass="37660">MKKFILSICCVAAMCTASAQESHIFPDSLYLFSYFTNKDANRHGMHYAWSRDGYEWNTVGNPVGFLQPDTASDAPRLRDPFLLQDKKGMWHCVWTTDWESPHIGYASSPDLIHWSEPQLLYVMQSAGYEPRNCWAPEMLYDEENDRYLIFWASTIKVDGKWRTEDGKKYDNRMYYTATRDFKTFSPARPFLDYGYNVIDATVRRVGETYYMIYKDERELPSPHKYLLVATSKHAAGPYVPLTGKPFTPSWVEGPSFIRLPDGTFICYMDNYRKHRYSAMTTRDFIHWEEAPRKLSLPSGAAHGAVLKVPSSVVDTLLRYASGRFE</sequence>
<evidence type="ECO:0000259" key="2">
    <source>
        <dbReference type="Pfam" id="PF22847"/>
    </source>
</evidence>
<feature type="signal peptide" evidence="1">
    <location>
        <begin position="1"/>
        <end position="19"/>
    </location>
</feature>
<dbReference type="Proteomes" id="UP000886722">
    <property type="component" value="Unassembled WGS sequence"/>
</dbReference>
<dbReference type="PANTHER" id="PTHR43301">
    <property type="entry name" value="ARABINAN ENDO-1,5-ALPHA-L-ARABINOSIDASE"/>
    <property type="match status" value="1"/>
</dbReference>
<dbReference type="AlphaFoldDB" id="A0A9D1GFI6"/>
<feature type="chain" id="PRO_5038898881" evidence="1">
    <location>
        <begin position="20"/>
        <end position="325"/>
    </location>
</feature>
<dbReference type="GO" id="GO:0016787">
    <property type="term" value="F:hydrolase activity"/>
    <property type="evidence" value="ECO:0007669"/>
    <property type="project" value="UniProtKB-KW"/>
</dbReference>
<dbReference type="InterPro" id="IPR023296">
    <property type="entry name" value="Glyco_hydro_beta-prop_sf"/>
</dbReference>
<reference evidence="3" key="2">
    <citation type="journal article" date="2021" name="PeerJ">
        <title>Extensive microbial diversity within the chicken gut microbiome revealed by metagenomics and culture.</title>
        <authorList>
            <person name="Gilroy R."/>
            <person name="Ravi A."/>
            <person name="Getino M."/>
            <person name="Pursley I."/>
            <person name="Horton D.L."/>
            <person name="Alikhan N.F."/>
            <person name="Baker D."/>
            <person name="Gharbi K."/>
            <person name="Hall N."/>
            <person name="Watson M."/>
            <person name="Adriaenssens E.M."/>
            <person name="Foster-Nyarko E."/>
            <person name="Jarju S."/>
            <person name="Secka A."/>
            <person name="Antonio M."/>
            <person name="Oren A."/>
            <person name="Chaudhuri R.R."/>
            <person name="La Ragione R."/>
            <person name="Hildebrand F."/>
            <person name="Pallen M.J."/>
        </authorList>
    </citation>
    <scope>NUCLEOTIDE SEQUENCE</scope>
    <source>
        <strain evidence="3">21143</strain>
    </source>
</reference>
<protein>
    <submittedName>
        <fullName evidence="3">Glycoside hydrolase family 43 protein</fullName>
    </submittedName>
</protein>
<dbReference type="InterPro" id="IPR055133">
    <property type="entry name" value="BT_3657-like_N"/>
</dbReference>
<dbReference type="SUPFAM" id="SSF75005">
    <property type="entry name" value="Arabinanase/levansucrase/invertase"/>
    <property type="match status" value="2"/>
</dbReference>
<keyword evidence="3" id="KW-0378">Hydrolase</keyword>
<dbReference type="EMBL" id="DVKT01000063">
    <property type="protein sequence ID" value="HIT40065.1"/>
    <property type="molecule type" value="Genomic_DNA"/>
</dbReference>